<sequence length="231" mass="24770">MRPATPADVPDLAAVYFSAFHDNPVAMACFPASSPACRDFIAASFAEEMADPRAQWLVVTDPDAPESPDQPIACAKWVRPPATAAAAAASVAAGEPNVRPPPAIDAWPKEGDPAFADRFFGGINRRHAEIMADVPHYYLELIVCRTEHQGKGAASPLLRWGCERADEHGLLAFLEAVPTARPVYERYGFRALDRLEIAAPGGGAVTQVFMLREGRAADDYGRVVAGLGKSE</sequence>
<dbReference type="Proteomes" id="UP000326340">
    <property type="component" value="Unassembled WGS sequence"/>
</dbReference>
<dbReference type="Gene3D" id="3.40.630.30">
    <property type="match status" value="1"/>
</dbReference>
<dbReference type="SUPFAM" id="SSF55729">
    <property type="entry name" value="Acyl-CoA N-acyltransferases (Nat)"/>
    <property type="match status" value="1"/>
</dbReference>
<dbReference type="GO" id="GO:0016747">
    <property type="term" value="F:acyltransferase activity, transferring groups other than amino-acyl groups"/>
    <property type="evidence" value="ECO:0007669"/>
    <property type="project" value="InterPro"/>
</dbReference>
<accession>A0A5Q4BL56</accession>
<dbReference type="InterPro" id="IPR052523">
    <property type="entry name" value="Trichothecene_AcTrans"/>
</dbReference>
<dbReference type="InterPro" id="IPR016181">
    <property type="entry name" value="Acyl_CoA_acyltransferase"/>
</dbReference>
<comment type="caution">
    <text evidence="2">The sequence shown here is derived from an EMBL/GenBank/DDBJ whole genome shotgun (WGS) entry which is preliminary data.</text>
</comment>
<evidence type="ECO:0000259" key="1">
    <source>
        <dbReference type="Pfam" id="PF13673"/>
    </source>
</evidence>
<dbReference type="EMBL" id="PUHP01000860">
    <property type="protein sequence ID" value="TQN67690.1"/>
    <property type="molecule type" value="Genomic_DNA"/>
</dbReference>
<keyword evidence="2" id="KW-0808">Transferase</keyword>
<name>A0A5Q4BL56_9PEZI</name>
<evidence type="ECO:0000313" key="2">
    <source>
        <dbReference type="EMBL" id="TQN67690.1"/>
    </source>
</evidence>
<reference evidence="2 3" key="1">
    <citation type="journal article" date="2019" name="Sci. Rep.">
        <title>Colletotrichum shisoi sp. nov., an anthracnose pathogen of Perilla frutescens in Japan: molecular phylogenetic, morphological and genomic evidence.</title>
        <authorList>
            <person name="Gan P."/>
            <person name="Tsushima A."/>
            <person name="Hiroyama R."/>
            <person name="Narusaka M."/>
            <person name="Takano Y."/>
            <person name="Narusaka Y."/>
            <person name="Kawaradani M."/>
            <person name="Damm U."/>
            <person name="Shirasu K."/>
        </authorList>
    </citation>
    <scope>NUCLEOTIDE SEQUENCE [LARGE SCALE GENOMIC DNA]</scope>
    <source>
        <strain evidence="2 3">PG-2018a</strain>
    </source>
</reference>
<feature type="domain" description="N-acetyltransferase" evidence="1">
    <location>
        <begin position="138"/>
        <end position="193"/>
    </location>
</feature>
<dbReference type="PANTHER" id="PTHR42791">
    <property type="entry name" value="GNAT FAMILY ACETYLTRANSFERASE"/>
    <property type="match status" value="1"/>
</dbReference>
<dbReference type="Pfam" id="PF13673">
    <property type="entry name" value="Acetyltransf_10"/>
    <property type="match status" value="1"/>
</dbReference>
<proteinExistence type="predicted"/>
<protein>
    <submittedName>
        <fullName evidence="2">Puromycin N-acetyltransferase</fullName>
    </submittedName>
</protein>
<dbReference type="OrthoDB" id="196847at2759"/>
<dbReference type="InterPro" id="IPR000182">
    <property type="entry name" value="GNAT_dom"/>
</dbReference>
<organism evidence="2 3">
    <name type="scientific">Colletotrichum shisoi</name>
    <dbReference type="NCBI Taxonomy" id="2078593"/>
    <lineage>
        <taxon>Eukaryota</taxon>
        <taxon>Fungi</taxon>
        <taxon>Dikarya</taxon>
        <taxon>Ascomycota</taxon>
        <taxon>Pezizomycotina</taxon>
        <taxon>Sordariomycetes</taxon>
        <taxon>Hypocreomycetidae</taxon>
        <taxon>Glomerellales</taxon>
        <taxon>Glomerellaceae</taxon>
        <taxon>Colletotrichum</taxon>
        <taxon>Colletotrichum destructivum species complex</taxon>
    </lineage>
</organism>
<dbReference type="AlphaFoldDB" id="A0A5Q4BL56"/>
<gene>
    <name evidence="2" type="primary">Pac-1</name>
    <name evidence="2" type="ORF">CSHISOI_07801</name>
</gene>
<keyword evidence="3" id="KW-1185">Reference proteome</keyword>
<evidence type="ECO:0000313" key="3">
    <source>
        <dbReference type="Proteomes" id="UP000326340"/>
    </source>
</evidence>
<dbReference type="PANTHER" id="PTHR42791:SF2">
    <property type="entry name" value="N-ACETYLTRANSFERASE DOMAIN-CONTAINING PROTEIN"/>
    <property type="match status" value="1"/>
</dbReference>